<dbReference type="SUPFAM" id="SSF55961">
    <property type="entry name" value="Bet v1-like"/>
    <property type="match status" value="1"/>
</dbReference>
<feature type="domain" description="Coenzyme Q-binding protein COQ10 START" evidence="2">
    <location>
        <begin position="84"/>
        <end position="207"/>
    </location>
</feature>
<dbReference type="AlphaFoldDB" id="A0A1H7LW24"/>
<accession>A0A1H7LW24</accession>
<organism evidence="3 4">
    <name type="scientific">Nitrosovibrio tenuis</name>
    <dbReference type="NCBI Taxonomy" id="1233"/>
    <lineage>
        <taxon>Bacteria</taxon>
        <taxon>Pseudomonadati</taxon>
        <taxon>Pseudomonadota</taxon>
        <taxon>Betaproteobacteria</taxon>
        <taxon>Nitrosomonadales</taxon>
        <taxon>Nitrosomonadaceae</taxon>
        <taxon>Nitrosovibrio</taxon>
    </lineage>
</organism>
<evidence type="ECO:0000313" key="4">
    <source>
        <dbReference type="Proteomes" id="UP000198620"/>
    </source>
</evidence>
<sequence length="226" mass="25495">MSALPEMKNALINIIRVISAAFLLGLLLNAPVSAEAERQPKIEKTSAVNLVEQNNEHHDREIEVSVQNNGERIVIYVTFLAPVVAQQAWSVLTDFDNFSNFLSGVQSSKVINGTGDTLKVSQRGIIKYGFFTYTIDSLGEVTLSPIKRIHERMITGNMRKMEETTLVLPEGNQTRINYYADIVPGHWMLRFVGQPFIENDARERFQQMKNEMIRRGKMLAGPAKIS</sequence>
<reference evidence="3 4" key="1">
    <citation type="submission" date="2016-10" db="EMBL/GenBank/DDBJ databases">
        <authorList>
            <person name="de Groot N.N."/>
        </authorList>
    </citation>
    <scope>NUCLEOTIDE SEQUENCE [LARGE SCALE GENOMIC DNA]</scope>
    <source>
        <strain evidence="3 4">Nv1</strain>
    </source>
</reference>
<dbReference type="Proteomes" id="UP000198620">
    <property type="component" value="Unassembled WGS sequence"/>
</dbReference>
<dbReference type="Pfam" id="PF03364">
    <property type="entry name" value="Polyketide_cyc"/>
    <property type="match status" value="1"/>
</dbReference>
<gene>
    <name evidence="3" type="ORF">SAMN05216387_104171</name>
</gene>
<proteinExistence type="inferred from homology"/>
<dbReference type="InterPro" id="IPR005031">
    <property type="entry name" value="COQ10_START"/>
</dbReference>
<dbReference type="Gene3D" id="3.30.530.20">
    <property type="match status" value="1"/>
</dbReference>
<comment type="similarity">
    <text evidence="1">Belongs to the ribosome association toxin RatA family.</text>
</comment>
<dbReference type="EMBL" id="FOBH01000004">
    <property type="protein sequence ID" value="SEL02695.1"/>
    <property type="molecule type" value="Genomic_DNA"/>
</dbReference>
<name>A0A1H7LW24_9PROT</name>
<evidence type="ECO:0000313" key="3">
    <source>
        <dbReference type="EMBL" id="SEL02695.1"/>
    </source>
</evidence>
<dbReference type="STRING" id="1233.SAMN05216387_104171"/>
<evidence type="ECO:0000256" key="1">
    <source>
        <dbReference type="ARBA" id="ARBA00008918"/>
    </source>
</evidence>
<evidence type="ECO:0000259" key="2">
    <source>
        <dbReference type="Pfam" id="PF03364"/>
    </source>
</evidence>
<protein>
    <submittedName>
        <fullName evidence="3">Carbon monoxide dehydrogenase subunit G</fullName>
    </submittedName>
</protein>
<dbReference type="InterPro" id="IPR023393">
    <property type="entry name" value="START-like_dom_sf"/>
</dbReference>
<keyword evidence="4" id="KW-1185">Reference proteome</keyword>